<dbReference type="Gene3D" id="3.40.630.30">
    <property type="match status" value="1"/>
</dbReference>
<accession>A0A8J2YD69</accession>
<evidence type="ECO:0000313" key="1">
    <source>
        <dbReference type="EMBL" id="GGE07426.1"/>
    </source>
</evidence>
<name>A0A8J2YD69_9BACL</name>
<reference evidence="1" key="2">
    <citation type="submission" date="2020-09" db="EMBL/GenBank/DDBJ databases">
        <authorList>
            <person name="Sun Q."/>
            <person name="Zhou Y."/>
        </authorList>
    </citation>
    <scope>NUCLEOTIDE SEQUENCE</scope>
    <source>
        <strain evidence="1">CGMCC 1.15179</strain>
    </source>
</reference>
<evidence type="ECO:0000313" key="2">
    <source>
        <dbReference type="Proteomes" id="UP000625210"/>
    </source>
</evidence>
<dbReference type="Proteomes" id="UP000625210">
    <property type="component" value="Unassembled WGS sequence"/>
</dbReference>
<dbReference type="RefSeq" id="WP_188646419.1">
    <property type="nucleotide sequence ID" value="NZ_BMHQ01000002.1"/>
</dbReference>
<protein>
    <submittedName>
        <fullName evidence="1">Uncharacterized protein</fullName>
    </submittedName>
</protein>
<dbReference type="InterPro" id="IPR016181">
    <property type="entry name" value="Acyl_CoA_acyltransferase"/>
</dbReference>
<gene>
    <name evidence="1" type="ORF">GCM10011571_05870</name>
</gene>
<proteinExistence type="predicted"/>
<reference evidence="1" key="1">
    <citation type="journal article" date="2014" name="Int. J. Syst. Evol. Microbiol.">
        <title>Complete genome sequence of Corynebacterium casei LMG S-19264T (=DSM 44701T), isolated from a smear-ripened cheese.</title>
        <authorList>
            <consortium name="US DOE Joint Genome Institute (JGI-PGF)"/>
            <person name="Walter F."/>
            <person name="Albersmeier A."/>
            <person name="Kalinowski J."/>
            <person name="Ruckert C."/>
        </authorList>
    </citation>
    <scope>NUCLEOTIDE SEQUENCE</scope>
    <source>
        <strain evidence="1">CGMCC 1.15179</strain>
    </source>
</reference>
<comment type="caution">
    <text evidence="1">The sequence shown here is derived from an EMBL/GenBank/DDBJ whole genome shotgun (WGS) entry which is preliminary data.</text>
</comment>
<keyword evidence="2" id="KW-1185">Reference proteome</keyword>
<organism evidence="1 2">
    <name type="scientific">Marinithermofilum abyssi</name>
    <dbReference type="NCBI Taxonomy" id="1571185"/>
    <lineage>
        <taxon>Bacteria</taxon>
        <taxon>Bacillati</taxon>
        <taxon>Bacillota</taxon>
        <taxon>Bacilli</taxon>
        <taxon>Bacillales</taxon>
        <taxon>Thermoactinomycetaceae</taxon>
        <taxon>Marinithermofilum</taxon>
    </lineage>
</organism>
<dbReference type="EMBL" id="BMHQ01000002">
    <property type="protein sequence ID" value="GGE07426.1"/>
    <property type="molecule type" value="Genomic_DNA"/>
</dbReference>
<dbReference type="SUPFAM" id="SSF55729">
    <property type="entry name" value="Acyl-CoA N-acyltransferases (Nat)"/>
    <property type="match status" value="1"/>
</dbReference>
<sequence length="78" mass="8884">MDGLEPGQADPTPFAAWDEKVEQMEGHELNRLNADNNSAAVSRVIVLQHRRDRGIGETMTHQICRIAFEEMNLHRLES</sequence>
<dbReference type="AlphaFoldDB" id="A0A8J2YD69"/>